<dbReference type="PRINTS" id="PR00625">
    <property type="entry name" value="JDOMAIN"/>
</dbReference>
<evidence type="ECO:0000256" key="4">
    <source>
        <dbReference type="ARBA" id="ARBA00023186"/>
    </source>
</evidence>
<dbReference type="PANTHER" id="PTHR44027:SF7">
    <property type="entry name" value="DNAJ HOMOLOG SUBFAMILY C MEMBER 5 HOMOLOG"/>
    <property type="match status" value="1"/>
</dbReference>
<organism evidence="8 9">
    <name type="scientific">Globisporangium ultimum (strain ATCC 200006 / CBS 805.95 / DAOM BR144)</name>
    <name type="common">Pythium ultimum</name>
    <dbReference type="NCBI Taxonomy" id="431595"/>
    <lineage>
        <taxon>Eukaryota</taxon>
        <taxon>Sar</taxon>
        <taxon>Stramenopiles</taxon>
        <taxon>Oomycota</taxon>
        <taxon>Peronosporomycetes</taxon>
        <taxon>Pythiales</taxon>
        <taxon>Pythiaceae</taxon>
        <taxon>Globisporangium</taxon>
    </lineage>
</organism>
<evidence type="ECO:0000256" key="2">
    <source>
        <dbReference type="ARBA" id="ARBA00023136"/>
    </source>
</evidence>
<dbReference type="CDD" id="cd06257">
    <property type="entry name" value="DnaJ"/>
    <property type="match status" value="1"/>
</dbReference>
<reference evidence="9" key="2">
    <citation type="submission" date="2010-04" db="EMBL/GenBank/DDBJ databases">
        <authorList>
            <person name="Buell R."/>
            <person name="Hamilton J."/>
            <person name="Hostetler J."/>
        </authorList>
    </citation>
    <scope>NUCLEOTIDE SEQUENCE [LARGE SCALE GENOMIC DNA]</scope>
    <source>
        <strain evidence="9">DAOM:BR144</strain>
    </source>
</reference>
<feature type="transmembrane region" description="Helical" evidence="6">
    <location>
        <begin position="110"/>
        <end position="130"/>
    </location>
</feature>
<dbReference type="STRING" id="431595.K3X1J6"/>
<accession>K3X1J6</accession>
<sequence>MGKKKVKSMVYYDLLGIDTDATPEQIKKAYRKKALQLHPDKRGNTKEAQDEFTRMKQAYDVLSDPQKKEVYDQAGEDGIKLMENYGNMSAEEMSAVLFRSLGAFGAKGKLLLISAVTLLFSFFLIIPIFWCLRVDDKVSWDWAIVFLPMWILDAIYFCCLGCASMFSDSNMDPEDKKQQKTGLFKLYRFLKQALLLVLQIFIAMKLNHNVKWSVMEVFIPYFVYDGLSFVEAIVGGIVGYKVLTKESEGAGVSATDAIKKQRKLLVAVVLLNMFLIASRLVQAVLLALKIDGNLGDASWWLVFFPIWIYVLYFLSHPIKRYIHAKEKAKNQSKPKEPTLPTHDAYTRESVHEEDEDAGAKYPLMDVLCTIGFIGVITSPYFILTARLDGGSFSAFYVLLPWFIIAGLVLCFICCAISCIGVGVEEEGTDVRSPNGDE</sequence>
<dbReference type="HOGENOM" id="CLU_051298_0_0_1"/>
<dbReference type="GO" id="GO:0005737">
    <property type="term" value="C:cytoplasm"/>
    <property type="evidence" value="ECO:0007669"/>
    <property type="project" value="UniProtKB-ARBA"/>
</dbReference>
<feature type="transmembrane region" description="Helical" evidence="6">
    <location>
        <begin position="142"/>
        <end position="166"/>
    </location>
</feature>
<comment type="subcellular location">
    <subcellularLocation>
        <location evidence="1">Membrane</location>
        <topology evidence="1">Lipid-anchor</topology>
    </subcellularLocation>
</comment>
<dbReference type="SUPFAM" id="SSF46565">
    <property type="entry name" value="Chaperone J-domain"/>
    <property type="match status" value="1"/>
</dbReference>
<evidence type="ECO:0000259" key="7">
    <source>
        <dbReference type="PROSITE" id="PS50076"/>
    </source>
</evidence>
<dbReference type="InterPro" id="IPR036869">
    <property type="entry name" value="J_dom_sf"/>
</dbReference>
<keyword evidence="3" id="KW-0564">Palmitate</keyword>
<dbReference type="AlphaFoldDB" id="K3X1J6"/>
<keyword evidence="4" id="KW-0143">Chaperone</keyword>
<feature type="transmembrane region" description="Helical" evidence="6">
    <location>
        <begin position="264"/>
        <end position="285"/>
    </location>
</feature>
<dbReference type="GO" id="GO:0016020">
    <property type="term" value="C:membrane"/>
    <property type="evidence" value="ECO:0007669"/>
    <property type="project" value="UniProtKB-SubCell"/>
</dbReference>
<dbReference type="PANTHER" id="PTHR44027">
    <property type="entry name" value="DNAJ HOMOLOG SUBFAMILY C MEMBER 5 HOMOLOG"/>
    <property type="match status" value="1"/>
</dbReference>
<dbReference type="InterPro" id="IPR019396">
    <property type="entry name" value="TM_Fragile-X-F-assoc"/>
</dbReference>
<feature type="transmembrane region" description="Helical" evidence="6">
    <location>
        <begin position="186"/>
        <end position="206"/>
    </location>
</feature>
<name>K3X1J6_GLOUD</name>
<evidence type="ECO:0000256" key="1">
    <source>
        <dbReference type="ARBA" id="ARBA00004635"/>
    </source>
</evidence>
<reference evidence="8" key="3">
    <citation type="submission" date="2015-02" db="UniProtKB">
        <authorList>
            <consortium name="EnsemblProtists"/>
        </authorList>
    </citation>
    <scope>IDENTIFICATION</scope>
    <source>
        <strain evidence="8">DAOM BR144</strain>
    </source>
</reference>
<dbReference type="EMBL" id="GL376606">
    <property type="status" value="NOT_ANNOTATED_CDS"/>
    <property type="molecule type" value="Genomic_DNA"/>
</dbReference>
<dbReference type="InterPro" id="IPR001623">
    <property type="entry name" value="DnaJ_domain"/>
</dbReference>
<dbReference type="eggNOG" id="KOG0714">
    <property type="taxonomic scope" value="Eukaryota"/>
</dbReference>
<dbReference type="Pfam" id="PF10269">
    <property type="entry name" value="Tmemb_185A"/>
    <property type="match status" value="1"/>
</dbReference>
<dbReference type="InParanoid" id="K3X1J6"/>
<feature type="transmembrane region" description="Helical" evidence="6">
    <location>
        <begin position="218"/>
        <end position="243"/>
    </location>
</feature>
<keyword evidence="9" id="KW-1185">Reference proteome</keyword>
<keyword evidence="6" id="KW-1133">Transmembrane helix</keyword>
<keyword evidence="5" id="KW-0449">Lipoprotein</keyword>
<dbReference type="Pfam" id="PF00226">
    <property type="entry name" value="DnaJ"/>
    <property type="match status" value="1"/>
</dbReference>
<evidence type="ECO:0000256" key="3">
    <source>
        <dbReference type="ARBA" id="ARBA00023139"/>
    </source>
</evidence>
<dbReference type="EnsemblProtists" id="PYU1_T011095">
    <property type="protein sequence ID" value="PYU1_T011095"/>
    <property type="gene ID" value="PYU1_G011071"/>
</dbReference>
<dbReference type="OMA" id="QHTHDAY"/>
<dbReference type="PROSITE" id="PS00636">
    <property type="entry name" value="DNAJ_1"/>
    <property type="match status" value="1"/>
</dbReference>
<dbReference type="VEuPathDB" id="FungiDB:PYU1_G011071"/>
<reference evidence="9" key="1">
    <citation type="journal article" date="2010" name="Genome Biol.">
        <title>Genome sequence of the necrotrophic plant pathogen Pythium ultimum reveals original pathogenicity mechanisms and effector repertoire.</title>
        <authorList>
            <person name="Levesque C.A."/>
            <person name="Brouwer H."/>
            <person name="Cano L."/>
            <person name="Hamilton J.P."/>
            <person name="Holt C."/>
            <person name="Huitema E."/>
            <person name="Raffaele S."/>
            <person name="Robideau G.P."/>
            <person name="Thines M."/>
            <person name="Win J."/>
            <person name="Zerillo M.M."/>
            <person name="Beakes G.W."/>
            <person name="Boore J.L."/>
            <person name="Busam D."/>
            <person name="Dumas B."/>
            <person name="Ferriera S."/>
            <person name="Fuerstenberg S.I."/>
            <person name="Gachon C.M."/>
            <person name="Gaulin E."/>
            <person name="Govers F."/>
            <person name="Grenville-Briggs L."/>
            <person name="Horner N."/>
            <person name="Hostetler J."/>
            <person name="Jiang R.H."/>
            <person name="Johnson J."/>
            <person name="Krajaejun T."/>
            <person name="Lin H."/>
            <person name="Meijer H.J."/>
            <person name="Moore B."/>
            <person name="Morris P."/>
            <person name="Phuntmart V."/>
            <person name="Puiu D."/>
            <person name="Shetty J."/>
            <person name="Stajich J.E."/>
            <person name="Tripathy S."/>
            <person name="Wawra S."/>
            <person name="van West P."/>
            <person name="Whitty B.R."/>
            <person name="Coutinho P.M."/>
            <person name="Henrissat B."/>
            <person name="Martin F."/>
            <person name="Thomas P.D."/>
            <person name="Tyler B.M."/>
            <person name="De Vries R.P."/>
            <person name="Kamoun S."/>
            <person name="Yandell M."/>
            <person name="Tisserat N."/>
            <person name="Buell C.R."/>
        </authorList>
    </citation>
    <scope>NUCLEOTIDE SEQUENCE</scope>
    <source>
        <strain evidence="9">DAOM:BR144</strain>
    </source>
</reference>
<dbReference type="Proteomes" id="UP000019132">
    <property type="component" value="Unassembled WGS sequence"/>
</dbReference>
<dbReference type="InterPro" id="IPR018253">
    <property type="entry name" value="DnaJ_domain_CS"/>
</dbReference>
<dbReference type="PROSITE" id="PS50076">
    <property type="entry name" value="DNAJ_2"/>
    <property type="match status" value="1"/>
</dbReference>
<keyword evidence="6" id="KW-0812">Transmembrane</keyword>
<evidence type="ECO:0000256" key="6">
    <source>
        <dbReference type="SAM" id="Phobius"/>
    </source>
</evidence>
<feature type="transmembrane region" description="Helical" evidence="6">
    <location>
        <begin position="297"/>
        <end position="315"/>
    </location>
</feature>
<proteinExistence type="predicted"/>
<keyword evidence="2 6" id="KW-0472">Membrane</keyword>
<evidence type="ECO:0000313" key="8">
    <source>
        <dbReference type="EnsemblProtists" id="PYU1_T011095"/>
    </source>
</evidence>
<feature type="transmembrane region" description="Helical" evidence="6">
    <location>
        <begin position="363"/>
        <end position="383"/>
    </location>
</feature>
<feature type="transmembrane region" description="Helical" evidence="6">
    <location>
        <begin position="395"/>
        <end position="423"/>
    </location>
</feature>
<feature type="domain" description="J" evidence="7">
    <location>
        <begin position="10"/>
        <end position="75"/>
    </location>
</feature>
<dbReference type="Gene3D" id="1.10.287.110">
    <property type="entry name" value="DnaJ domain"/>
    <property type="match status" value="1"/>
</dbReference>
<evidence type="ECO:0000313" key="9">
    <source>
        <dbReference type="Proteomes" id="UP000019132"/>
    </source>
</evidence>
<evidence type="ECO:0000256" key="5">
    <source>
        <dbReference type="ARBA" id="ARBA00023288"/>
    </source>
</evidence>
<dbReference type="InterPro" id="IPR051434">
    <property type="entry name" value="DnaJ_C_subfamily_member5"/>
</dbReference>
<dbReference type="SMART" id="SM00271">
    <property type="entry name" value="DnaJ"/>
    <property type="match status" value="1"/>
</dbReference>
<protein>
    <recommendedName>
        <fullName evidence="7">J domain-containing protein</fullName>
    </recommendedName>
</protein>